<sequence>MLFFKILVSLYLSKVPISSQKAKNSAQGFTLLELLISGIIVGILSTIATPAYIATIDKFHYGEAKLHMGCIKRELEAFRLEKGNFPEDVSSDQVPVGIECFIRSNTTLTPYNSRYDYENWSSSGGCVVKISFFGKDKIRQSPVNGSLHHQPGFYNDRERDRNSDDLILSLGWQPREVCNH</sequence>
<dbReference type="AlphaFoldDB" id="A3IM14"/>
<dbReference type="PROSITE" id="PS00409">
    <property type="entry name" value="PROKAR_NTER_METHYL"/>
    <property type="match status" value="1"/>
</dbReference>
<protein>
    <submittedName>
        <fullName evidence="3">General secretion pathway protein G</fullName>
    </submittedName>
</protein>
<dbReference type="GO" id="GO:0015628">
    <property type="term" value="P:protein secretion by the type II secretion system"/>
    <property type="evidence" value="ECO:0007669"/>
    <property type="project" value="InterPro"/>
</dbReference>
<accession>A3IM14</accession>
<name>A3IM14_9CHRO</name>
<dbReference type="Gene3D" id="3.30.700.10">
    <property type="entry name" value="Glycoprotein, Type 4 Pilin"/>
    <property type="match status" value="1"/>
</dbReference>
<keyword evidence="4" id="KW-1185">Reference proteome</keyword>
<dbReference type="SUPFAM" id="SSF54523">
    <property type="entry name" value="Pili subunits"/>
    <property type="match status" value="1"/>
</dbReference>
<dbReference type="PRINTS" id="PR00813">
    <property type="entry name" value="BCTERIALGSPG"/>
</dbReference>
<reference evidence="3 4" key="1">
    <citation type="submission" date="2007-03" db="EMBL/GenBank/DDBJ databases">
        <authorList>
            <person name="Stal L."/>
            <person name="Ferriera S."/>
            <person name="Johnson J."/>
            <person name="Kravitz S."/>
            <person name="Beeson K."/>
            <person name="Sutton G."/>
            <person name="Rogers Y.-H."/>
            <person name="Friedman R."/>
            <person name="Frazier M."/>
            <person name="Venter J.C."/>
        </authorList>
    </citation>
    <scope>NUCLEOTIDE SEQUENCE [LARGE SCALE GENOMIC DNA]</scope>
    <source>
        <strain evidence="3 4">CCY0110</strain>
    </source>
</reference>
<dbReference type="eggNOG" id="COG4968">
    <property type="taxonomic scope" value="Bacteria"/>
</dbReference>
<proteinExistence type="predicted"/>
<comment type="caution">
    <text evidence="3">The sequence shown here is derived from an EMBL/GenBank/DDBJ whole genome shotgun (WGS) entry which is preliminary data.</text>
</comment>
<dbReference type="NCBIfam" id="TIGR02532">
    <property type="entry name" value="IV_pilin_GFxxxE"/>
    <property type="match status" value="1"/>
</dbReference>
<evidence type="ECO:0000313" key="4">
    <source>
        <dbReference type="Proteomes" id="UP000003781"/>
    </source>
</evidence>
<dbReference type="RefSeq" id="WP_008274389.1">
    <property type="nucleotide sequence ID" value="NZ_AAXW01000006.1"/>
</dbReference>
<dbReference type="GO" id="GO:0015627">
    <property type="term" value="C:type II protein secretion system complex"/>
    <property type="evidence" value="ECO:0007669"/>
    <property type="project" value="InterPro"/>
</dbReference>
<dbReference type="InterPro" id="IPR045584">
    <property type="entry name" value="Pilin-like"/>
</dbReference>
<keyword evidence="2" id="KW-0472">Membrane</keyword>
<evidence type="ECO:0000256" key="2">
    <source>
        <dbReference type="SAM" id="Phobius"/>
    </source>
</evidence>
<evidence type="ECO:0000313" key="3">
    <source>
        <dbReference type="EMBL" id="EAZ92470.1"/>
    </source>
</evidence>
<evidence type="ECO:0000256" key="1">
    <source>
        <dbReference type="ARBA" id="ARBA00022481"/>
    </source>
</evidence>
<dbReference type="EMBL" id="AAXW01000006">
    <property type="protein sequence ID" value="EAZ92470.1"/>
    <property type="molecule type" value="Genomic_DNA"/>
</dbReference>
<dbReference type="Proteomes" id="UP000003781">
    <property type="component" value="Unassembled WGS sequence"/>
</dbReference>
<dbReference type="OrthoDB" id="427323at2"/>
<organism evidence="3 4">
    <name type="scientific">Crocosphaera chwakensis CCY0110</name>
    <dbReference type="NCBI Taxonomy" id="391612"/>
    <lineage>
        <taxon>Bacteria</taxon>
        <taxon>Bacillati</taxon>
        <taxon>Cyanobacteriota</taxon>
        <taxon>Cyanophyceae</taxon>
        <taxon>Oscillatoriophycideae</taxon>
        <taxon>Chroococcales</taxon>
        <taxon>Aphanothecaceae</taxon>
        <taxon>Crocosphaera</taxon>
        <taxon>Crocosphaera chwakensis</taxon>
    </lineage>
</organism>
<dbReference type="InterPro" id="IPR000983">
    <property type="entry name" value="Bac_GSPG_pilin"/>
</dbReference>
<gene>
    <name evidence="3" type="ORF">CY0110_02054</name>
</gene>
<dbReference type="InterPro" id="IPR012902">
    <property type="entry name" value="N_methyl_site"/>
</dbReference>
<feature type="transmembrane region" description="Helical" evidence="2">
    <location>
        <begin position="35"/>
        <end position="55"/>
    </location>
</feature>
<keyword evidence="2" id="KW-1133">Transmembrane helix</keyword>
<keyword evidence="2" id="KW-0812">Transmembrane</keyword>
<keyword evidence="1" id="KW-0488">Methylation</keyword>
<dbReference type="Pfam" id="PF07963">
    <property type="entry name" value="N_methyl"/>
    <property type="match status" value="1"/>
</dbReference>